<dbReference type="EMBL" id="CADCTP010000017">
    <property type="protein sequence ID" value="CAA9214801.1"/>
    <property type="molecule type" value="Genomic_DNA"/>
</dbReference>
<protein>
    <recommendedName>
        <fullName evidence="3">Superoxide dismutase</fullName>
    </recommendedName>
</protein>
<gene>
    <name evidence="2" type="ORF">AVDCRST_MAG41-149</name>
</gene>
<proteinExistence type="predicted"/>
<dbReference type="InterPro" id="IPR015943">
    <property type="entry name" value="WD40/YVTN_repeat-like_dom_sf"/>
</dbReference>
<evidence type="ECO:0000313" key="2">
    <source>
        <dbReference type="EMBL" id="CAA9214801.1"/>
    </source>
</evidence>
<dbReference type="Gene3D" id="2.130.10.10">
    <property type="entry name" value="YVTN repeat-like/Quinoprotein amine dehydrogenase"/>
    <property type="match status" value="1"/>
</dbReference>
<reference evidence="2" key="1">
    <citation type="submission" date="2020-02" db="EMBL/GenBank/DDBJ databases">
        <authorList>
            <person name="Meier V. D."/>
        </authorList>
    </citation>
    <scope>NUCLEOTIDE SEQUENCE</scope>
    <source>
        <strain evidence="2">AVDCRST_MAG41</strain>
    </source>
</reference>
<keyword evidence="1" id="KW-0732">Signal</keyword>
<feature type="signal peptide" evidence="1">
    <location>
        <begin position="1"/>
        <end position="23"/>
    </location>
</feature>
<dbReference type="AlphaFoldDB" id="A0A6J4H8W0"/>
<dbReference type="SUPFAM" id="SSF63829">
    <property type="entry name" value="Calcium-dependent phosphotriesterase"/>
    <property type="match status" value="1"/>
</dbReference>
<accession>A0A6J4H8W0</accession>
<name>A0A6J4H8W0_9ACTN</name>
<evidence type="ECO:0000256" key="1">
    <source>
        <dbReference type="SAM" id="SignalP"/>
    </source>
</evidence>
<evidence type="ECO:0008006" key="3">
    <source>
        <dbReference type="Google" id="ProtNLM"/>
    </source>
</evidence>
<sequence length="314" mass="32047">MRRVVLPAVAATMLALAGGVATAVPASAVPATAAPADTRAGGTLFPKVIDLPDGFRPEGIATGPRATFYVGSLADGSIYRGSLITGRGAVFIPGTPGGAVNGLEVAGSRLYAAGGSTGTVKAYDLRSGALLTSTQVGGFVNDVVVTRTAAYYTNSLLPVLHVLPIGPGGRLGEVRTVPLTGDIVYGTGFNANGIEASPNGRTLLIVQSNTGLLFRVTPTGVTSTVDLGGASLTNGDGLLRRGRILYVVRNRNNAIVEVALGAGYRTGRVVGTITDPNFDVPTTVDAFGPFLYAVNARFGTTPTPDTTYTVVRLP</sequence>
<feature type="chain" id="PRO_5039497397" description="Superoxide dismutase" evidence="1">
    <location>
        <begin position="24"/>
        <end position="314"/>
    </location>
</feature>
<organism evidence="2">
    <name type="scientific">uncultured Mycobacteriales bacterium</name>
    <dbReference type="NCBI Taxonomy" id="581187"/>
    <lineage>
        <taxon>Bacteria</taxon>
        <taxon>Bacillati</taxon>
        <taxon>Actinomycetota</taxon>
        <taxon>Actinomycetes</taxon>
        <taxon>Mycobacteriales</taxon>
        <taxon>environmental samples</taxon>
    </lineage>
</organism>